<accession>A0AA38VHD2</accession>
<feature type="region of interest" description="Disordered" evidence="1">
    <location>
        <begin position="684"/>
        <end position="705"/>
    </location>
</feature>
<dbReference type="AlphaFoldDB" id="A0AA38VHD2"/>
<feature type="region of interest" description="Disordered" evidence="1">
    <location>
        <begin position="648"/>
        <end position="672"/>
    </location>
</feature>
<evidence type="ECO:0000313" key="2">
    <source>
        <dbReference type="EMBL" id="KAJ9133015.1"/>
    </source>
</evidence>
<sequence length="705" mass="75487">MPYDGADDVPARYGLRPRPSRRILDDRGQRGSPETRGNKGDKISRVREQPQRPQTWANEQRQRAPPSLETPAADHSNHRKTHDTELLGPEPAAPIAILPRETTPSALPQPSLVIGTISGADLTTAQLASRHHRQWTAITQHHTAHHPAAAPLVAEQRWLAARARRQLPDTPESHTPRSRLPEAARAALARREDLLHQALAASSFPPERANILAALEAYETGRIGCSAEYTLIFAGKVVDTCLSYESFTADRRERLDRYAAEHGPGWLWYEPPLLAEAGEGGGGARVLARRGTALRMVKSRRGPAAVGMFRVTMGFRRALGMVARGKVRGGVGRRVQFVGAPAPVSPTAGKKRKHSEDVSPKAPSPKRRRSSAGLGAPHRPAADKRPVTDTPVAVLPSARRGSVITSLHDPCAPHLFFSMLLDSGADIPTLFAADLAQLGIDPARHAAQTIVTMDTMNGGIPVRLYDLAVGVYASEAPDTPFGCAQQPLPASLVDPDSSGSSTRVPDNSLGCITPVVMLPPGQHPPAFGQFSSSRLSGMLPFLACYVSSAPGAETLWLGADRADVLGAQRVPGQARWPPRARGAEEAGGAAGPRHLWGRLGNPVRVVFEHDMEGGGRLLDEDVRDKPGTSVVSVVEADGRRERWTVDRQGAASGNVKGARSGGKGRAGKGKQQVVVEETAMVVHGEREKGDVSLEAERDPPPCTVS</sequence>
<organism evidence="2 3">
    <name type="scientific">Pleurostoma richardsiae</name>
    <dbReference type="NCBI Taxonomy" id="41990"/>
    <lineage>
        <taxon>Eukaryota</taxon>
        <taxon>Fungi</taxon>
        <taxon>Dikarya</taxon>
        <taxon>Ascomycota</taxon>
        <taxon>Pezizomycotina</taxon>
        <taxon>Sordariomycetes</taxon>
        <taxon>Sordariomycetidae</taxon>
        <taxon>Calosphaeriales</taxon>
        <taxon>Pleurostomataceae</taxon>
        <taxon>Pleurostoma</taxon>
    </lineage>
</organism>
<comment type="caution">
    <text evidence="2">The sequence shown here is derived from an EMBL/GenBank/DDBJ whole genome shotgun (WGS) entry which is preliminary data.</text>
</comment>
<feature type="compositionally biased region" description="Basic and acidic residues" evidence="1">
    <location>
        <begin position="684"/>
        <end position="699"/>
    </location>
</feature>
<feature type="compositionally biased region" description="Basic and acidic residues" evidence="1">
    <location>
        <begin position="36"/>
        <end position="50"/>
    </location>
</feature>
<gene>
    <name evidence="2" type="ORF">NKR23_g11035</name>
</gene>
<evidence type="ECO:0000256" key="1">
    <source>
        <dbReference type="SAM" id="MobiDB-lite"/>
    </source>
</evidence>
<keyword evidence="3" id="KW-1185">Reference proteome</keyword>
<dbReference type="EMBL" id="JANBVO010000054">
    <property type="protein sequence ID" value="KAJ9133015.1"/>
    <property type="molecule type" value="Genomic_DNA"/>
</dbReference>
<reference evidence="2" key="1">
    <citation type="submission" date="2022-07" db="EMBL/GenBank/DDBJ databases">
        <title>Fungi with potential for degradation of polypropylene.</title>
        <authorList>
            <person name="Gostincar C."/>
        </authorList>
    </citation>
    <scope>NUCLEOTIDE SEQUENCE</scope>
    <source>
        <strain evidence="2">EXF-13308</strain>
    </source>
</reference>
<name>A0AA38VHD2_9PEZI</name>
<dbReference type="Proteomes" id="UP001174694">
    <property type="component" value="Unassembled WGS sequence"/>
</dbReference>
<evidence type="ECO:0000313" key="3">
    <source>
        <dbReference type="Proteomes" id="UP001174694"/>
    </source>
</evidence>
<feature type="region of interest" description="Disordered" evidence="1">
    <location>
        <begin position="485"/>
        <end position="505"/>
    </location>
</feature>
<proteinExistence type="predicted"/>
<protein>
    <submittedName>
        <fullName evidence="2">Uncharacterized protein</fullName>
    </submittedName>
</protein>
<feature type="region of interest" description="Disordered" evidence="1">
    <location>
        <begin position="338"/>
        <end position="388"/>
    </location>
</feature>
<feature type="region of interest" description="Disordered" evidence="1">
    <location>
        <begin position="1"/>
        <end position="88"/>
    </location>
</feature>